<reference evidence="1 2" key="1">
    <citation type="journal article" date="2019" name="Sci. Rep.">
        <title>Orb-weaving spider Araneus ventricosus genome elucidates the spidroin gene catalogue.</title>
        <authorList>
            <person name="Kono N."/>
            <person name="Nakamura H."/>
            <person name="Ohtoshi R."/>
            <person name="Moran D.A.P."/>
            <person name="Shinohara A."/>
            <person name="Yoshida Y."/>
            <person name="Fujiwara M."/>
            <person name="Mori M."/>
            <person name="Tomita M."/>
            <person name="Arakawa K."/>
        </authorList>
    </citation>
    <scope>NUCLEOTIDE SEQUENCE [LARGE SCALE GENOMIC DNA]</scope>
</reference>
<dbReference type="AlphaFoldDB" id="A0A4Y2QWC1"/>
<name>A0A4Y2QWC1_ARAVE</name>
<keyword evidence="2" id="KW-1185">Reference proteome</keyword>
<sequence length="92" mass="10887">MNIIEDIRDGLLPAVENRSPPPRTPMDLWTGLKDEWCELPPRYLQILVESCHIVLRHFCVCVGALHGIRQVYQFFFLFSRVFFRIVRNLQNT</sequence>
<dbReference type="Proteomes" id="UP000499080">
    <property type="component" value="Unassembled WGS sequence"/>
</dbReference>
<accession>A0A4Y2QWC1</accession>
<comment type="caution">
    <text evidence="1">The sequence shown here is derived from an EMBL/GenBank/DDBJ whole genome shotgun (WGS) entry which is preliminary data.</text>
</comment>
<evidence type="ECO:0000313" key="1">
    <source>
        <dbReference type="EMBL" id="GBN67692.1"/>
    </source>
</evidence>
<organism evidence="1 2">
    <name type="scientific">Araneus ventricosus</name>
    <name type="common">Orbweaver spider</name>
    <name type="synonym">Epeira ventricosa</name>
    <dbReference type="NCBI Taxonomy" id="182803"/>
    <lineage>
        <taxon>Eukaryota</taxon>
        <taxon>Metazoa</taxon>
        <taxon>Ecdysozoa</taxon>
        <taxon>Arthropoda</taxon>
        <taxon>Chelicerata</taxon>
        <taxon>Arachnida</taxon>
        <taxon>Araneae</taxon>
        <taxon>Araneomorphae</taxon>
        <taxon>Entelegynae</taxon>
        <taxon>Araneoidea</taxon>
        <taxon>Araneidae</taxon>
        <taxon>Araneus</taxon>
    </lineage>
</organism>
<protein>
    <submittedName>
        <fullName evidence="1">Uncharacterized protein</fullName>
    </submittedName>
</protein>
<dbReference type="OrthoDB" id="6467801at2759"/>
<dbReference type="EMBL" id="BGPR01015018">
    <property type="protein sequence ID" value="GBN67692.1"/>
    <property type="molecule type" value="Genomic_DNA"/>
</dbReference>
<evidence type="ECO:0000313" key="2">
    <source>
        <dbReference type="Proteomes" id="UP000499080"/>
    </source>
</evidence>
<proteinExistence type="predicted"/>
<gene>
    <name evidence="1" type="ORF">AVEN_127559_1</name>
</gene>